<dbReference type="RefSeq" id="WP_101628194.1">
    <property type="nucleotide sequence ID" value="NZ_PKKJ01000005.1"/>
</dbReference>
<keyword evidence="2" id="KW-0347">Helicase</keyword>
<keyword evidence="2" id="KW-0378">Hydrolase</keyword>
<dbReference type="AlphaFoldDB" id="A0A2I1I504"/>
<keyword evidence="2" id="KW-0547">Nucleotide-binding</keyword>
<reference evidence="5 6" key="1">
    <citation type="submission" date="2017-12" db="EMBL/GenBank/DDBJ databases">
        <title>Phylogenetic diversity of female urinary microbiome.</title>
        <authorList>
            <person name="Thomas-White K."/>
            <person name="Wolfe A.J."/>
        </authorList>
    </citation>
    <scope>NUCLEOTIDE SEQUENCE [LARGE SCALE GENOMIC DNA]</scope>
    <source>
        <strain evidence="5 6">UMB0250</strain>
    </source>
</reference>
<evidence type="ECO:0000256" key="2">
    <source>
        <dbReference type="ARBA" id="ARBA00022806"/>
    </source>
</evidence>
<organism evidence="5 6">
    <name type="scientific">Schaalia turicensis</name>
    <dbReference type="NCBI Taxonomy" id="131111"/>
    <lineage>
        <taxon>Bacteria</taxon>
        <taxon>Bacillati</taxon>
        <taxon>Actinomycetota</taxon>
        <taxon>Actinomycetes</taxon>
        <taxon>Actinomycetales</taxon>
        <taxon>Actinomycetaceae</taxon>
        <taxon>Schaalia</taxon>
    </lineage>
</organism>
<protein>
    <submittedName>
        <fullName evidence="5">PD-(D/E)XK nuclease family protein</fullName>
    </submittedName>
</protein>
<feature type="domain" description="PD-(D/E)XK endonuclease-like" evidence="4">
    <location>
        <begin position="19"/>
        <end position="262"/>
    </location>
</feature>
<accession>A0A2I1I504</accession>
<proteinExistence type="predicted"/>
<dbReference type="InterPro" id="IPR011604">
    <property type="entry name" value="PDDEXK-like_dom_sf"/>
</dbReference>
<dbReference type="EMBL" id="PKKJ01000005">
    <property type="protein sequence ID" value="PKY66215.1"/>
    <property type="molecule type" value="Genomic_DNA"/>
</dbReference>
<dbReference type="Proteomes" id="UP000234545">
    <property type="component" value="Unassembled WGS sequence"/>
</dbReference>
<dbReference type="InterPro" id="IPR038726">
    <property type="entry name" value="PDDEXK_AddAB-type"/>
</dbReference>
<keyword evidence="3" id="KW-0234">DNA repair</keyword>
<name>A0A2I1I504_9ACTO</name>
<keyword evidence="2" id="KW-0067">ATP-binding</keyword>
<keyword evidence="1" id="KW-0227">DNA damage</keyword>
<dbReference type="InterPro" id="IPR011335">
    <property type="entry name" value="Restrct_endonuc-II-like"/>
</dbReference>
<dbReference type="GO" id="GO:0006281">
    <property type="term" value="P:DNA repair"/>
    <property type="evidence" value="ECO:0007669"/>
    <property type="project" value="UniProtKB-KW"/>
</dbReference>
<evidence type="ECO:0000259" key="4">
    <source>
        <dbReference type="Pfam" id="PF12705"/>
    </source>
</evidence>
<dbReference type="OrthoDB" id="9791397at2"/>
<dbReference type="SUPFAM" id="SSF52980">
    <property type="entry name" value="Restriction endonuclease-like"/>
    <property type="match status" value="1"/>
</dbReference>
<dbReference type="GO" id="GO:0004386">
    <property type="term" value="F:helicase activity"/>
    <property type="evidence" value="ECO:0007669"/>
    <property type="project" value="UniProtKB-KW"/>
</dbReference>
<evidence type="ECO:0000313" key="6">
    <source>
        <dbReference type="Proteomes" id="UP000234545"/>
    </source>
</evidence>
<evidence type="ECO:0000313" key="5">
    <source>
        <dbReference type="EMBL" id="PKY66215.1"/>
    </source>
</evidence>
<sequence length="292" mass="33195">MTATTESNPRISGSFDPALSASRAKEYLKCPLQFRLHVVDRIKEPPTRATAAGTLVHSVLEKLFDVAQADRNEDTAMSLFDQEWAATKDSLDDVVAMFDDEAALDQWINETRDVVRGYFTLENPQRLEPVAREKRVDAYTHDGVRLRGFIDRIDRNPAGELRVVDYKTGKAPSPRFQDEALFQMRFYALLLKLTDRMPLRTQLVYIKAGQTLTFDPTADDIERFEDEVSGIWDRIERDAKRGEFAPRHNPLCNWCGVRAHCPLFDGVLPDAPADGIQRLLQTRVPASMQEPT</sequence>
<dbReference type="Pfam" id="PF12705">
    <property type="entry name" value="PDDEXK_1"/>
    <property type="match status" value="1"/>
</dbReference>
<dbReference type="Gene3D" id="3.90.320.10">
    <property type="match status" value="1"/>
</dbReference>
<evidence type="ECO:0000256" key="3">
    <source>
        <dbReference type="ARBA" id="ARBA00023204"/>
    </source>
</evidence>
<comment type="caution">
    <text evidence="5">The sequence shown here is derived from an EMBL/GenBank/DDBJ whole genome shotgun (WGS) entry which is preliminary data.</text>
</comment>
<gene>
    <name evidence="5" type="ORF">CYJ25_05530</name>
</gene>
<evidence type="ECO:0000256" key="1">
    <source>
        <dbReference type="ARBA" id="ARBA00022763"/>
    </source>
</evidence>